<comment type="cofactor">
    <cofactor evidence="12">
        <name>Mn(2+)</name>
        <dbReference type="ChEBI" id="CHEBI:29035"/>
    </cofactor>
    <cofactor evidence="12">
        <name>Mg(2+)</name>
        <dbReference type="ChEBI" id="CHEBI:18420"/>
    </cofactor>
    <text evidence="12">Manganese or magnesium. Binds 1 divalent metal ion per monomer in the absence of substrate. May bind a second metal ion after substrate binding.</text>
</comment>
<evidence type="ECO:0000256" key="9">
    <source>
        <dbReference type="ARBA" id="ARBA00022759"/>
    </source>
</evidence>
<dbReference type="InterPro" id="IPR001352">
    <property type="entry name" value="RNase_HII/HIII"/>
</dbReference>
<evidence type="ECO:0000313" key="15">
    <source>
        <dbReference type="EMBL" id="PJF32152.1"/>
    </source>
</evidence>
<dbReference type="GO" id="GO:0046872">
    <property type="term" value="F:metal ion binding"/>
    <property type="evidence" value="ECO:0007669"/>
    <property type="project" value="UniProtKB-KW"/>
</dbReference>
<dbReference type="GO" id="GO:0032299">
    <property type="term" value="C:ribonuclease H2 complex"/>
    <property type="evidence" value="ECO:0007669"/>
    <property type="project" value="TreeGrafter"/>
</dbReference>
<dbReference type="SUPFAM" id="SSF53098">
    <property type="entry name" value="Ribonuclease H-like"/>
    <property type="match status" value="1"/>
</dbReference>
<evidence type="ECO:0000256" key="5">
    <source>
        <dbReference type="ARBA" id="ARBA00007383"/>
    </source>
</evidence>
<keyword evidence="7 12" id="KW-0540">Nuclease</keyword>
<dbReference type="AlphaFoldDB" id="A0A2M8P3N3"/>
<dbReference type="EC" id="3.1.26.4" evidence="13"/>
<comment type="caution">
    <text evidence="15">The sequence shown here is derived from an EMBL/GenBank/DDBJ whole genome shotgun (WGS) entry which is preliminary data.</text>
</comment>
<evidence type="ECO:0000256" key="2">
    <source>
        <dbReference type="ARBA" id="ARBA00001946"/>
    </source>
</evidence>
<evidence type="ECO:0000256" key="1">
    <source>
        <dbReference type="ARBA" id="ARBA00000077"/>
    </source>
</evidence>
<comment type="function">
    <text evidence="3 13">Endonuclease that specifically degrades the RNA of RNA-DNA hybrids.</text>
</comment>
<dbReference type="NCBIfam" id="NF000595">
    <property type="entry name" value="PRK00015.1-3"/>
    <property type="match status" value="1"/>
</dbReference>
<proteinExistence type="inferred from homology"/>
<dbReference type="Proteomes" id="UP000228921">
    <property type="component" value="Unassembled WGS sequence"/>
</dbReference>
<keyword evidence="11" id="KW-0464">Manganese</keyword>
<comment type="catalytic activity">
    <reaction evidence="1 12 13">
        <text>Endonucleolytic cleavage to 5'-phosphomonoester.</text>
        <dbReference type="EC" id="3.1.26.4"/>
    </reaction>
</comment>
<evidence type="ECO:0000256" key="6">
    <source>
        <dbReference type="ARBA" id="ARBA00022490"/>
    </source>
</evidence>
<organism evidence="15 16">
    <name type="scientific">Candidatus Thermofonsia Clade 1 bacterium</name>
    <dbReference type="NCBI Taxonomy" id="2364210"/>
    <lineage>
        <taxon>Bacteria</taxon>
        <taxon>Bacillati</taxon>
        <taxon>Chloroflexota</taxon>
        <taxon>Candidatus Thermofontia</taxon>
        <taxon>Candidatus Thermofonsia Clade 1</taxon>
    </lineage>
</organism>
<evidence type="ECO:0000256" key="10">
    <source>
        <dbReference type="ARBA" id="ARBA00022801"/>
    </source>
</evidence>
<keyword evidence="6" id="KW-0963">Cytoplasm</keyword>
<gene>
    <name evidence="15" type="ORF">CUN51_00545</name>
</gene>
<feature type="binding site" evidence="12">
    <location>
        <position position="108"/>
    </location>
    <ligand>
        <name>a divalent metal cation</name>
        <dbReference type="ChEBI" id="CHEBI:60240"/>
    </ligand>
</feature>
<sequence>MSEPLVVCGLDEAGRGALAGPLVAAMVAFPPDFRLTEKFPNLPFRDSKQMTAKQRAEAIRYIYEWAVRVEIDVIYVPDINANGIGWANRSIFEALIWRPFEAAQYIVDGNLKLSNLGRKAPRVRCIIRADEQFEAVAAASIVAKVKRDQIMTDLHAQYPHYGWDHNRGYGTAEHLAALRKYGISPQHRQQFVATALRNLPRLPGL</sequence>
<keyword evidence="10 12" id="KW-0378">Hydrolase</keyword>
<dbReference type="Pfam" id="PF01351">
    <property type="entry name" value="RNase_HII"/>
    <property type="match status" value="1"/>
</dbReference>
<dbReference type="InterPro" id="IPR036397">
    <property type="entry name" value="RNaseH_sf"/>
</dbReference>
<name>A0A2M8P3N3_9CHLR</name>
<dbReference type="EMBL" id="PGTK01000001">
    <property type="protein sequence ID" value="PJF32152.1"/>
    <property type="molecule type" value="Genomic_DNA"/>
</dbReference>
<dbReference type="PANTHER" id="PTHR10954">
    <property type="entry name" value="RIBONUCLEASE H2 SUBUNIT A"/>
    <property type="match status" value="1"/>
</dbReference>
<comment type="cofactor">
    <cofactor evidence="2">
        <name>Mg(2+)</name>
        <dbReference type="ChEBI" id="CHEBI:18420"/>
    </cofactor>
</comment>
<keyword evidence="9 12" id="KW-0255">Endonuclease</keyword>
<accession>A0A2M8P3N3</accession>
<keyword evidence="8 12" id="KW-0479">Metal-binding</keyword>
<evidence type="ECO:0000256" key="8">
    <source>
        <dbReference type="ARBA" id="ARBA00022723"/>
    </source>
</evidence>
<evidence type="ECO:0000256" key="7">
    <source>
        <dbReference type="ARBA" id="ARBA00022722"/>
    </source>
</evidence>
<evidence type="ECO:0000256" key="13">
    <source>
        <dbReference type="RuleBase" id="RU003515"/>
    </source>
</evidence>
<dbReference type="CDD" id="cd07182">
    <property type="entry name" value="RNase_HII_bacteria_HII_like"/>
    <property type="match status" value="1"/>
</dbReference>
<evidence type="ECO:0000256" key="12">
    <source>
        <dbReference type="PROSITE-ProRule" id="PRU01319"/>
    </source>
</evidence>
<dbReference type="GO" id="GO:0004523">
    <property type="term" value="F:RNA-DNA hybrid ribonuclease activity"/>
    <property type="evidence" value="ECO:0007669"/>
    <property type="project" value="UniProtKB-UniRule"/>
</dbReference>
<protein>
    <recommendedName>
        <fullName evidence="13">Ribonuclease</fullName>
        <ecNumber evidence="13">3.1.26.4</ecNumber>
    </recommendedName>
</protein>
<dbReference type="GO" id="GO:0043137">
    <property type="term" value="P:DNA replication, removal of RNA primer"/>
    <property type="evidence" value="ECO:0007669"/>
    <property type="project" value="TreeGrafter"/>
</dbReference>
<evidence type="ECO:0000313" key="16">
    <source>
        <dbReference type="Proteomes" id="UP000228921"/>
    </source>
</evidence>
<feature type="domain" description="RNase H type-2" evidence="14">
    <location>
        <begin position="5"/>
        <end position="203"/>
    </location>
</feature>
<evidence type="ECO:0000256" key="4">
    <source>
        <dbReference type="ARBA" id="ARBA00004496"/>
    </source>
</evidence>
<comment type="subcellular location">
    <subcellularLocation>
        <location evidence="4">Cytoplasm</location>
    </subcellularLocation>
</comment>
<evidence type="ECO:0000256" key="11">
    <source>
        <dbReference type="ARBA" id="ARBA00023211"/>
    </source>
</evidence>
<dbReference type="InterPro" id="IPR022898">
    <property type="entry name" value="RNase_HII"/>
</dbReference>
<dbReference type="Gene3D" id="3.30.420.10">
    <property type="entry name" value="Ribonuclease H-like superfamily/Ribonuclease H"/>
    <property type="match status" value="1"/>
</dbReference>
<feature type="binding site" evidence="12">
    <location>
        <position position="12"/>
    </location>
    <ligand>
        <name>a divalent metal cation</name>
        <dbReference type="ChEBI" id="CHEBI:60240"/>
    </ligand>
</feature>
<dbReference type="InterPro" id="IPR012337">
    <property type="entry name" value="RNaseH-like_sf"/>
</dbReference>
<dbReference type="InterPro" id="IPR024567">
    <property type="entry name" value="RNase_HII/HIII_dom"/>
</dbReference>
<feature type="binding site" evidence="12">
    <location>
        <position position="11"/>
    </location>
    <ligand>
        <name>a divalent metal cation</name>
        <dbReference type="ChEBI" id="CHEBI:60240"/>
    </ligand>
</feature>
<dbReference type="GO" id="GO:0006298">
    <property type="term" value="P:mismatch repair"/>
    <property type="evidence" value="ECO:0007669"/>
    <property type="project" value="TreeGrafter"/>
</dbReference>
<dbReference type="PROSITE" id="PS51975">
    <property type="entry name" value="RNASE_H_2"/>
    <property type="match status" value="1"/>
</dbReference>
<evidence type="ECO:0000256" key="3">
    <source>
        <dbReference type="ARBA" id="ARBA00004065"/>
    </source>
</evidence>
<evidence type="ECO:0000259" key="14">
    <source>
        <dbReference type="PROSITE" id="PS51975"/>
    </source>
</evidence>
<comment type="similarity">
    <text evidence="5 13">Belongs to the RNase HII family.</text>
</comment>
<dbReference type="GO" id="GO:0003723">
    <property type="term" value="F:RNA binding"/>
    <property type="evidence" value="ECO:0007669"/>
    <property type="project" value="UniProtKB-UniRule"/>
</dbReference>
<dbReference type="PANTHER" id="PTHR10954:SF18">
    <property type="entry name" value="RIBONUCLEASE HII"/>
    <property type="match status" value="1"/>
</dbReference>
<reference evidence="15 16" key="1">
    <citation type="submission" date="2017-11" db="EMBL/GenBank/DDBJ databases">
        <title>Evolution of Phototrophy in the Chloroflexi Phylum Driven by Horizontal Gene Transfer.</title>
        <authorList>
            <person name="Ward L.M."/>
            <person name="Hemp J."/>
            <person name="Shih P.M."/>
            <person name="Mcglynn S.E."/>
            <person name="Fischer W."/>
        </authorList>
    </citation>
    <scope>NUCLEOTIDE SEQUENCE [LARGE SCALE GENOMIC DNA]</scope>
    <source>
        <strain evidence="15">CP2_2F</strain>
    </source>
</reference>
<dbReference type="GO" id="GO:0005737">
    <property type="term" value="C:cytoplasm"/>
    <property type="evidence" value="ECO:0007669"/>
    <property type="project" value="UniProtKB-SubCell"/>
</dbReference>